<dbReference type="AlphaFoldDB" id="A0A5J9V6J6"/>
<keyword evidence="2" id="KW-1185">Reference proteome</keyword>
<accession>A0A5J9V6J6</accession>
<name>A0A5J9V6J6_9POAL</name>
<dbReference type="EMBL" id="RWGY01000011">
    <property type="protein sequence ID" value="TVU31573.1"/>
    <property type="molecule type" value="Genomic_DNA"/>
</dbReference>
<organism evidence="1 2">
    <name type="scientific">Eragrostis curvula</name>
    <name type="common">weeping love grass</name>
    <dbReference type="NCBI Taxonomy" id="38414"/>
    <lineage>
        <taxon>Eukaryota</taxon>
        <taxon>Viridiplantae</taxon>
        <taxon>Streptophyta</taxon>
        <taxon>Embryophyta</taxon>
        <taxon>Tracheophyta</taxon>
        <taxon>Spermatophyta</taxon>
        <taxon>Magnoliopsida</taxon>
        <taxon>Liliopsida</taxon>
        <taxon>Poales</taxon>
        <taxon>Poaceae</taxon>
        <taxon>PACMAD clade</taxon>
        <taxon>Chloridoideae</taxon>
        <taxon>Eragrostideae</taxon>
        <taxon>Eragrostidinae</taxon>
        <taxon>Eragrostis</taxon>
    </lineage>
</organism>
<comment type="caution">
    <text evidence="1">The sequence shown here is derived from an EMBL/GenBank/DDBJ whole genome shotgun (WGS) entry which is preliminary data.</text>
</comment>
<feature type="non-terminal residue" evidence="1">
    <location>
        <position position="1"/>
    </location>
</feature>
<dbReference type="Gramene" id="TVU31573">
    <property type="protein sequence ID" value="TVU31573"/>
    <property type="gene ID" value="EJB05_23263"/>
</dbReference>
<dbReference type="Proteomes" id="UP000324897">
    <property type="component" value="Chromosome 1"/>
</dbReference>
<evidence type="ECO:0000313" key="1">
    <source>
        <dbReference type="EMBL" id="TVU31573.1"/>
    </source>
</evidence>
<gene>
    <name evidence="1" type="ORF">EJB05_23263</name>
</gene>
<sequence length="146" mass="16708">MLELEDISELGEVDVEEEYAIQNAKLDKEEEERSIAGCLDHPLFSPYVITRQPNIGRISQMEVVGTMHAFASNILHIWKRQRSVWKHAMLADQNIGYLRWMERDEMSTRKAVEERNKKLVHVSSQCSLSLSAQVVHDGVLFAEAGL</sequence>
<proteinExistence type="predicted"/>
<protein>
    <submittedName>
        <fullName evidence="1">Uncharacterized protein</fullName>
    </submittedName>
</protein>
<evidence type="ECO:0000313" key="2">
    <source>
        <dbReference type="Proteomes" id="UP000324897"/>
    </source>
</evidence>
<reference evidence="1 2" key="1">
    <citation type="journal article" date="2019" name="Sci. Rep.">
        <title>A high-quality genome of Eragrostis curvula grass provides insights into Poaceae evolution and supports new strategies to enhance forage quality.</title>
        <authorList>
            <person name="Carballo J."/>
            <person name="Santos B.A.C.M."/>
            <person name="Zappacosta D."/>
            <person name="Garbus I."/>
            <person name="Selva J.P."/>
            <person name="Gallo C.A."/>
            <person name="Diaz A."/>
            <person name="Albertini E."/>
            <person name="Caccamo M."/>
            <person name="Echenique V."/>
        </authorList>
    </citation>
    <scope>NUCLEOTIDE SEQUENCE [LARGE SCALE GENOMIC DNA]</scope>
    <source>
        <strain evidence="2">cv. Victoria</strain>
        <tissue evidence="1">Leaf</tissue>
    </source>
</reference>